<dbReference type="InterPro" id="IPR011545">
    <property type="entry name" value="DEAD/DEAH_box_helicase_dom"/>
</dbReference>
<dbReference type="PROSITE" id="PS51194">
    <property type="entry name" value="HELICASE_CTER"/>
    <property type="match status" value="1"/>
</dbReference>
<sequence>MADDIDWYFGSLASIPKNDSVALTASSKNSYLDVQTQESKNGKNAQKIDDANNEFVRTDTDTFSTLADCICSASSLADSDESYSEDSTSEDDDDSSAEDIVFDLKKLQREQVKLNLRKKLLTNGSLNEGVNLSSNGSDTSNSLQLEGAPENGYIEHASRNSLCPVKSAQRPSVYMLNYKKFKASTKYFSPPDSHIDDGSAWIPKVKRTRLPIESRRDDIVNIIRENKVVVLSGSTGCGKSTQVPQYILDDCLQRNTSVNIICTQPRRIAATSLAHRVSSERGTKLRGQVGFHIGGKNGYSSSTRLLYVTTGILLEMLKADRYLKSYTHVIMDEIHERNVDDDLMMAHLCEIMRMNPSLKLIIMSATMNVQKFTDYFREFETEKDGITSKIPWIDIPSKNFSVDVFYLEDVCQGLEVTEAYQTLIMNEPKKPAMMQERRDVLINWIMHCHVTCSADEAFLVFLSGISIIAEVEDQLMFCNEQQRCGMMQNGGKPIPFMTVIKLHSTVTIDEQCVIMQRPKSNHRKIILATNVAESSITVPDVRIIFDSCLRKDVYYDKAARCYSLNEQWISKDCAEQRRGRAGRVGPGVLYRFVPKRFYDQLCEERTPEIRRTPLNSLLLRCIYANFGDPRTLLSHCIDPPDDTAVDYALEDLETTGAVTKSNPIIKETDDWVQGSVITYEYEVTRLGSILAQLPIDLHSGLLVVYGAIFGSLYDTMIIAAILQNRGVIVQPPNQEIAISAAMKRFHLNLPDEYKLQGGSDLISHLRAYLFWEETTQNDSEFDRTEELNWCQQQFISLYWIREIQDLVITIRESLSYQNICSPPTKQERDKIRRNRVNNSHLIIPDESLEYSDLDTEQYIDSAIHILDLSTLDERQQDDDNLISETLMTNKLKDHQSSSKLSTSVYQITSNLRTLNPWMNVFDRQYEIISKKVQLRREPNVLLLTTLFMAAFHQNLFRVTPCNDTRVFKNCPSEFNRNHTIEFSAKVLPPRQVLVETFEKDIGIIQKMVHPDSELLGPDGDYEYSYVEFAKPAIPLWTHSRYRARTKSFLCNHIESHLPDAVFLAPKLRTVKNGVWADANNVNSANGTNNTNSTNNIGATSYTVGSSLYPEDQKKLRFSGINGCPETATALSPIFHSKSTRAYQSKTSLFFPLIINDGEHKNYAVCAGKMITVDHGKAHVAEHITCLIGPPNTTNNVGDVILSVFANKIIERDGIWNVHVNLTEYPLFDVKPLEIDKRLINSIRYFLKQALFEKEPKVEDMGGDYSKKNIPYLLTQQEIIKVWEQCRITPDYAGKLLVESILIL</sequence>
<feature type="domain" description="Helicase C-terminal" evidence="7">
    <location>
        <begin position="463"/>
        <end position="620"/>
    </location>
</feature>
<keyword evidence="3" id="KW-0547">Nucleotide-binding</keyword>
<dbReference type="InterPro" id="IPR014001">
    <property type="entry name" value="Helicase_ATP-bd"/>
</dbReference>
<evidence type="ECO:0000256" key="1">
    <source>
        <dbReference type="ARBA" id="ARBA00004496"/>
    </source>
</evidence>
<dbReference type="PROSITE" id="PS51192">
    <property type="entry name" value="HELICASE_ATP_BIND_1"/>
    <property type="match status" value="1"/>
</dbReference>
<dbReference type="InterPro" id="IPR027417">
    <property type="entry name" value="P-loop_NTPase"/>
</dbReference>
<dbReference type="InterPro" id="IPR001650">
    <property type="entry name" value="Helicase_C-like"/>
</dbReference>
<dbReference type="InterPro" id="IPR007502">
    <property type="entry name" value="Helicase-assoc_dom"/>
</dbReference>
<dbReference type="SMART" id="SM00847">
    <property type="entry name" value="HA2"/>
    <property type="match status" value="1"/>
</dbReference>
<dbReference type="SMART" id="SM00487">
    <property type="entry name" value="DEXDc"/>
    <property type="match status" value="1"/>
</dbReference>
<evidence type="ECO:0000313" key="8">
    <source>
        <dbReference type="EMBL" id="CAG8514169.1"/>
    </source>
</evidence>
<name>A0A9N9A1Q9_9GLOM</name>
<evidence type="ECO:0000259" key="7">
    <source>
        <dbReference type="PROSITE" id="PS51194"/>
    </source>
</evidence>
<dbReference type="Proteomes" id="UP000789405">
    <property type="component" value="Unassembled WGS sequence"/>
</dbReference>
<dbReference type="PANTHER" id="PTHR18934">
    <property type="entry name" value="ATP-DEPENDENT RNA HELICASE"/>
    <property type="match status" value="1"/>
</dbReference>
<dbReference type="SUPFAM" id="SSF52540">
    <property type="entry name" value="P-loop containing nucleoside triphosphate hydrolases"/>
    <property type="match status" value="1"/>
</dbReference>
<dbReference type="CDD" id="cd18791">
    <property type="entry name" value="SF2_C_RHA"/>
    <property type="match status" value="1"/>
</dbReference>
<dbReference type="GO" id="GO:0004386">
    <property type="term" value="F:helicase activity"/>
    <property type="evidence" value="ECO:0007669"/>
    <property type="project" value="TreeGrafter"/>
</dbReference>
<reference evidence="8" key="1">
    <citation type="submission" date="2021-06" db="EMBL/GenBank/DDBJ databases">
        <authorList>
            <person name="Kallberg Y."/>
            <person name="Tangrot J."/>
            <person name="Rosling A."/>
        </authorList>
    </citation>
    <scope>NUCLEOTIDE SEQUENCE</scope>
    <source>
        <strain evidence="8">MA453B</strain>
    </source>
</reference>
<dbReference type="EMBL" id="CAJVPY010001261">
    <property type="protein sequence ID" value="CAG8514169.1"/>
    <property type="molecule type" value="Genomic_DNA"/>
</dbReference>
<dbReference type="PANTHER" id="PTHR18934:SF113">
    <property type="entry name" value="ATP-DEPENDENT RNA HELICASE TDRD9"/>
    <property type="match status" value="1"/>
</dbReference>
<evidence type="ECO:0000256" key="3">
    <source>
        <dbReference type="ARBA" id="ARBA00022741"/>
    </source>
</evidence>
<evidence type="ECO:0000256" key="4">
    <source>
        <dbReference type="ARBA" id="ARBA00022840"/>
    </source>
</evidence>
<evidence type="ECO:0000256" key="5">
    <source>
        <dbReference type="SAM" id="MobiDB-lite"/>
    </source>
</evidence>
<evidence type="ECO:0000256" key="2">
    <source>
        <dbReference type="ARBA" id="ARBA00022490"/>
    </source>
</evidence>
<dbReference type="OrthoDB" id="28053at2759"/>
<dbReference type="Pfam" id="PF00271">
    <property type="entry name" value="Helicase_C"/>
    <property type="match status" value="1"/>
</dbReference>
<evidence type="ECO:0000313" key="9">
    <source>
        <dbReference type="Proteomes" id="UP000789405"/>
    </source>
</evidence>
<evidence type="ECO:0000259" key="6">
    <source>
        <dbReference type="PROSITE" id="PS51192"/>
    </source>
</evidence>
<keyword evidence="9" id="KW-1185">Reference proteome</keyword>
<dbReference type="Pfam" id="PF00270">
    <property type="entry name" value="DEAD"/>
    <property type="match status" value="1"/>
</dbReference>
<proteinExistence type="predicted"/>
<dbReference type="GO" id="GO:0003723">
    <property type="term" value="F:RNA binding"/>
    <property type="evidence" value="ECO:0007669"/>
    <property type="project" value="TreeGrafter"/>
</dbReference>
<organism evidence="8 9">
    <name type="scientific">Dentiscutata erythropus</name>
    <dbReference type="NCBI Taxonomy" id="1348616"/>
    <lineage>
        <taxon>Eukaryota</taxon>
        <taxon>Fungi</taxon>
        <taxon>Fungi incertae sedis</taxon>
        <taxon>Mucoromycota</taxon>
        <taxon>Glomeromycotina</taxon>
        <taxon>Glomeromycetes</taxon>
        <taxon>Diversisporales</taxon>
        <taxon>Gigasporaceae</taxon>
        <taxon>Dentiscutata</taxon>
    </lineage>
</organism>
<dbReference type="Gene3D" id="3.40.50.300">
    <property type="entry name" value="P-loop containing nucleotide triphosphate hydrolases"/>
    <property type="match status" value="2"/>
</dbReference>
<accession>A0A9N9A1Q9</accession>
<dbReference type="Gene3D" id="1.20.120.1080">
    <property type="match status" value="1"/>
</dbReference>
<comment type="caution">
    <text evidence="8">The sequence shown here is derived from an EMBL/GenBank/DDBJ whole genome shotgun (WGS) entry which is preliminary data.</text>
</comment>
<dbReference type="GO" id="GO:0005524">
    <property type="term" value="F:ATP binding"/>
    <property type="evidence" value="ECO:0007669"/>
    <property type="project" value="UniProtKB-KW"/>
</dbReference>
<protein>
    <submittedName>
        <fullName evidence="8">20727_t:CDS:1</fullName>
    </submittedName>
</protein>
<dbReference type="SMART" id="SM00490">
    <property type="entry name" value="HELICc"/>
    <property type="match status" value="1"/>
</dbReference>
<dbReference type="GO" id="GO:0005737">
    <property type="term" value="C:cytoplasm"/>
    <property type="evidence" value="ECO:0007669"/>
    <property type="project" value="UniProtKB-SubCell"/>
</dbReference>
<feature type="region of interest" description="Disordered" evidence="5">
    <location>
        <begin position="127"/>
        <end position="146"/>
    </location>
</feature>
<feature type="compositionally biased region" description="Polar residues" evidence="5">
    <location>
        <begin position="127"/>
        <end position="144"/>
    </location>
</feature>
<comment type="subcellular location">
    <subcellularLocation>
        <location evidence="1">Cytoplasm</location>
    </subcellularLocation>
</comment>
<feature type="domain" description="Helicase ATP-binding" evidence="6">
    <location>
        <begin position="220"/>
        <end position="385"/>
    </location>
</feature>
<gene>
    <name evidence="8" type="ORF">DERYTH_LOCUS3537</name>
</gene>
<keyword evidence="4" id="KW-0067">ATP-binding</keyword>
<keyword evidence="2" id="KW-0963">Cytoplasm</keyword>
<dbReference type="CDD" id="cd17917">
    <property type="entry name" value="DEXHc_RHA-like"/>
    <property type="match status" value="1"/>
</dbReference>